<dbReference type="InterPro" id="IPR015422">
    <property type="entry name" value="PyrdxlP-dep_Trfase_small"/>
</dbReference>
<protein>
    <submittedName>
        <fullName evidence="5">Aminotransferase class I/II-fold pyridoxal phosphate-dependent enzyme</fullName>
    </submittedName>
</protein>
<dbReference type="InterPro" id="IPR050881">
    <property type="entry name" value="LL-DAP_aminotransferase"/>
</dbReference>
<dbReference type="PANTHER" id="PTHR42832:SF3">
    <property type="entry name" value="L-GLUTAMINE--4-(METHYLSULFANYL)-2-OXOBUTANOATE AMINOTRANSFERASE"/>
    <property type="match status" value="1"/>
</dbReference>
<accession>A0A9D1PZF2</accession>
<dbReference type="EMBL" id="DXHS01000065">
    <property type="protein sequence ID" value="HIW02440.1"/>
    <property type="molecule type" value="Genomic_DNA"/>
</dbReference>
<comment type="cofactor">
    <cofactor evidence="1">
        <name>pyridoxal 5'-phosphate</name>
        <dbReference type="ChEBI" id="CHEBI:597326"/>
    </cofactor>
</comment>
<feature type="domain" description="Aminotransferase class I/classII large" evidence="4">
    <location>
        <begin position="6"/>
        <end position="96"/>
    </location>
</feature>
<evidence type="ECO:0000259" key="4">
    <source>
        <dbReference type="Pfam" id="PF00155"/>
    </source>
</evidence>
<evidence type="ECO:0000256" key="1">
    <source>
        <dbReference type="ARBA" id="ARBA00001933"/>
    </source>
</evidence>
<reference evidence="5" key="1">
    <citation type="journal article" date="2021" name="PeerJ">
        <title>Extensive microbial diversity within the chicken gut microbiome revealed by metagenomics and culture.</title>
        <authorList>
            <person name="Gilroy R."/>
            <person name="Ravi A."/>
            <person name="Getino M."/>
            <person name="Pursley I."/>
            <person name="Horton D.L."/>
            <person name="Alikhan N.F."/>
            <person name="Baker D."/>
            <person name="Gharbi K."/>
            <person name="Hall N."/>
            <person name="Watson M."/>
            <person name="Adriaenssens E.M."/>
            <person name="Foster-Nyarko E."/>
            <person name="Jarju S."/>
            <person name="Secka A."/>
            <person name="Antonio M."/>
            <person name="Oren A."/>
            <person name="Chaudhuri R.R."/>
            <person name="La Ragione R."/>
            <person name="Hildebrand F."/>
            <person name="Pallen M.J."/>
        </authorList>
    </citation>
    <scope>NUCLEOTIDE SEQUENCE</scope>
    <source>
        <strain evidence="5">12435</strain>
    </source>
</reference>
<dbReference type="GO" id="GO:0008483">
    <property type="term" value="F:transaminase activity"/>
    <property type="evidence" value="ECO:0007669"/>
    <property type="project" value="UniProtKB-KW"/>
</dbReference>
<feature type="non-terminal residue" evidence="5">
    <location>
        <position position="1"/>
    </location>
</feature>
<keyword evidence="2 5" id="KW-0032">Aminotransferase</keyword>
<dbReference type="Proteomes" id="UP000823990">
    <property type="component" value="Unassembled WGS sequence"/>
</dbReference>
<dbReference type="InterPro" id="IPR004839">
    <property type="entry name" value="Aminotransferase_I/II_large"/>
</dbReference>
<dbReference type="AlphaFoldDB" id="A0A9D1PZF2"/>
<proteinExistence type="predicted"/>
<evidence type="ECO:0000313" key="6">
    <source>
        <dbReference type="Proteomes" id="UP000823990"/>
    </source>
</evidence>
<evidence type="ECO:0000313" key="5">
    <source>
        <dbReference type="EMBL" id="HIW02440.1"/>
    </source>
</evidence>
<comment type="caution">
    <text evidence="5">The sequence shown here is derived from an EMBL/GenBank/DDBJ whole genome shotgun (WGS) entry which is preliminary data.</text>
</comment>
<organism evidence="5 6">
    <name type="scientific">Candidatus Protoclostridium stercorigallinarum</name>
    <dbReference type="NCBI Taxonomy" id="2838741"/>
    <lineage>
        <taxon>Bacteria</taxon>
        <taxon>Bacillati</taxon>
        <taxon>Bacillota</taxon>
        <taxon>Clostridia</taxon>
        <taxon>Candidatus Protoclostridium</taxon>
    </lineage>
</organism>
<name>A0A9D1PZF2_9FIRM</name>
<dbReference type="Gene3D" id="3.90.1150.10">
    <property type="entry name" value="Aspartate Aminotransferase, domain 1"/>
    <property type="match status" value="1"/>
</dbReference>
<dbReference type="CDD" id="cd00609">
    <property type="entry name" value="AAT_like"/>
    <property type="match status" value="1"/>
</dbReference>
<dbReference type="PANTHER" id="PTHR42832">
    <property type="entry name" value="AMINO ACID AMINOTRANSFERASE"/>
    <property type="match status" value="1"/>
</dbReference>
<evidence type="ECO:0000256" key="2">
    <source>
        <dbReference type="ARBA" id="ARBA00022576"/>
    </source>
</evidence>
<gene>
    <name evidence="5" type="ORF">H9892_03790</name>
</gene>
<evidence type="ECO:0000256" key="3">
    <source>
        <dbReference type="ARBA" id="ARBA00022679"/>
    </source>
</evidence>
<dbReference type="Pfam" id="PF00155">
    <property type="entry name" value="Aminotran_1_2"/>
    <property type="match status" value="1"/>
</dbReference>
<sequence>GDRSGVKRRCAEYKRRRDALCSGLRSLGWDVTDSAGTMFVWARVPDDSLTSAEFAERLIERAGVMCTPGSAFGPSGEGYVRFALVKPVEVIDDAVSRMKNL</sequence>
<dbReference type="GO" id="GO:0030170">
    <property type="term" value="F:pyridoxal phosphate binding"/>
    <property type="evidence" value="ECO:0007669"/>
    <property type="project" value="InterPro"/>
</dbReference>
<reference evidence="5" key="2">
    <citation type="submission" date="2021-04" db="EMBL/GenBank/DDBJ databases">
        <authorList>
            <person name="Gilroy R."/>
        </authorList>
    </citation>
    <scope>NUCLEOTIDE SEQUENCE</scope>
    <source>
        <strain evidence="5">12435</strain>
    </source>
</reference>
<keyword evidence="3" id="KW-0808">Transferase</keyword>
<dbReference type="SUPFAM" id="SSF53383">
    <property type="entry name" value="PLP-dependent transferases"/>
    <property type="match status" value="1"/>
</dbReference>
<dbReference type="InterPro" id="IPR015424">
    <property type="entry name" value="PyrdxlP-dep_Trfase"/>
</dbReference>